<keyword evidence="7 8" id="KW-0694">RNA-binding</keyword>
<dbReference type="EMBL" id="DSPJ01000020">
    <property type="protein sequence ID" value="HEX61663.1"/>
    <property type="molecule type" value="Genomic_DNA"/>
</dbReference>
<evidence type="ECO:0000256" key="7">
    <source>
        <dbReference type="HAMAP-Rule" id="MF_00403"/>
    </source>
</evidence>
<evidence type="ECO:0000256" key="2">
    <source>
        <dbReference type="ARBA" id="ARBA00005657"/>
    </source>
</evidence>
<dbReference type="GO" id="GO:0006412">
    <property type="term" value="P:translation"/>
    <property type="evidence" value="ECO:0007669"/>
    <property type="project" value="UniProtKB-UniRule"/>
</dbReference>
<keyword evidence="7 8" id="KW-0699">rRNA-binding</keyword>
<dbReference type="FunFam" id="2.40.50.140:FF:000099">
    <property type="entry name" value="Ribosomal protein S12, mitochondrial"/>
    <property type="match status" value="1"/>
</dbReference>
<dbReference type="GO" id="GO:0015935">
    <property type="term" value="C:small ribosomal subunit"/>
    <property type="evidence" value="ECO:0007669"/>
    <property type="project" value="InterPro"/>
</dbReference>
<dbReference type="HAMAP" id="MF_00403_B">
    <property type="entry name" value="Ribosomal_uS12_B"/>
    <property type="match status" value="1"/>
</dbReference>
<evidence type="ECO:0000256" key="6">
    <source>
        <dbReference type="ARBA" id="ARBA00035161"/>
    </source>
</evidence>
<organism evidence="10">
    <name type="scientific">candidate division WWE3 bacterium</name>
    <dbReference type="NCBI Taxonomy" id="2053526"/>
    <lineage>
        <taxon>Bacteria</taxon>
        <taxon>Katanobacteria</taxon>
    </lineage>
</organism>
<dbReference type="SUPFAM" id="SSF50249">
    <property type="entry name" value="Nucleic acid-binding proteins"/>
    <property type="match status" value="1"/>
</dbReference>
<reference evidence="10" key="1">
    <citation type="journal article" date="2020" name="mSystems">
        <title>Genome- and Community-Level Interaction Insights into Carbon Utilization and Element Cycling Functions of Hydrothermarchaeota in Hydrothermal Sediment.</title>
        <authorList>
            <person name="Zhou Z."/>
            <person name="Liu Y."/>
            <person name="Xu W."/>
            <person name="Pan J."/>
            <person name="Luo Z.H."/>
            <person name="Li M."/>
        </authorList>
    </citation>
    <scope>NUCLEOTIDE SEQUENCE [LARGE SCALE GENOMIC DNA]</scope>
    <source>
        <strain evidence="10">SpSt-361</strain>
    </source>
</reference>
<evidence type="ECO:0000256" key="5">
    <source>
        <dbReference type="ARBA" id="ARBA00024962"/>
    </source>
</evidence>
<feature type="region of interest" description="Disordered" evidence="9">
    <location>
        <begin position="131"/>
        <end position="159"/>
    </location>
</feature>
<dbReference type="PRINTS" id="PR01034">
    <property type="entry name" value="RIBOSOMALS12"/>
</dbReference>
<comment type="caution">
    <text evidence="10">The sequence shown here is derived from an EMBL/GenBank/DDBJ whole genome shotgun (WGS) entry which is preliminary data.</text>
</comment>
<evidence type="ECO:0000256" key="1">
    <source>
        <dbReference type="ARBA" id="ARBA00003022"/>
    </source>
</evidence>
<dbReference type="Gene3D" id="2.40.50.140">
    <property type="entry name" value="Nucleic acid-binding proteins"/>
    <property type="match status" value="1"/>
</dbReference>
<dbReference type="AlphaFoldDB" id="A0A831YZX4"/>
<comment type="subunit">
    <text evidence="7 8">Part of the 30S ribosomal subunit. Contacts proteins S8 and S17. May interact with IF1 in the 30S initiation complex.</text>
</comment>
<keyword evidence="3 7" id="KW-0689">Ribosomal protein</keyword>
<keyword evidence="4 7" id="KW-0687">Ribonucleoprotein</keyword>
<dbReference type="Pfam" id="PF00164">
    <property type="entry name" value="Ribosom_S12_S23"/>
    <property type="match status" value="1"/>
</dbReference>
<proteinExistence type="inferred from homology"/>
<protein>
    <recommendedName>
        <fullName evidence="6 7">Small ribosomal subunit protein uS12</fullName>
    </recommendedName>
</protein>
<dbReference type="CDD" id="cd03368">
    <property type="entry name" value="Ribosomal_S12"/>
    <property type="match status" value="1"/>
</dbReference>
<keyword evidence="7 8" id="KW-0820">tRNA-binding</keyword>
<name>A0A831YZX4_UNCKA</name>
<comment type="function">
    <text evidence="1 7 8">With S4 and S5 plays an important role in translational accuracy.</text>
</comment>
<evidence type="ECO:0000256" key="3">
    <source>
        <dbReference type="ARBA" id="ARBA00022980"/>
    </source>
</evidence>
<dbReference type="GO" id="GO:0003735">
    <property type="term" value="F:structural constituent of ribosome"/>
    <property type="evidence" value="ECO:0007669"/>
    <property type="project" value="InterPro"/>
</dbReference>
<sequence>MPTIQQLIRKGRRKAPRKDQTPVLSEIFSSIRRRRKRVPAPFKRAVVLQVRTMTPRKPNSALRKVARVRLSNGREITAYIPGEGHGLAEHSIVLIRGGKVKDLTGIKYTIVRGVFDTAGVVGRRTSRSIYGAKAGGAPGGPAPEAAVPEPTPAMKEEGA</sequence>
<dbReference type="InterPro" id="IPR005679">
    <property type="entry name" value="Ribosomal_uS12_bac"/>
</dbReference>
<evidence type="ECO:0000256" key="9">
    <source>
        <dbReference type="SAM" id="MobiDB-lite"/>
    </source>
</evidence>
<dbReference type="NCBIfam" id="TIGR00981">
    <property type="entry name" value="rpsL_bact"/>
    <property type="match status" value="1"/>
</dbReference>
<gene>
    <name evidence="7 10" type="primary">rpsL</name>
    <name evidence="10" type="ORF">ENR01_00695</name>
</gene>
<evidence type="ECO:0000313" key="10">
    <source>
        <dbReference type="EMBL" id="HEX61663.1"/>
    </source>
</evidence>
<comment type="function">
    <text evidence="5 7 8">Interacts with and stabilizes bases of the 16S rRNA that are involved in tRNA selection in the A site and with the mRNA backbone. Located at the interface of the 30S and 50S subunits, it traverses the body of the 30S subunit contacting proteins on the other side and probably holding the rRNA structure together. The combined cluster of proteins S8, S12 and S17 appears to hold together the shoulder and platform of the 30S subunit.</text>
</comment>
<dbReference type="InterPro" id="IPR006032">
    <property type="entry name" value="Ribosomal_uS12"/>
</dbReference>
<accession>A0A831YZX4</accession>
<dbReference type="GO" id="GO:0000049">
    <property type="term" value="F:tRNA binding"/>
    <property type="evidence" value="ECO:0007669"/>
    <property type="project" value="UniProtKB-UniRule"/>
</dbReference>
<evidence type="ECO:0000256" key="8">
    <source>
        <dbReference type="RuleBase" id="RU003623"/>
    </source>
</evidence>
<dbReference type="GO" id="GO:0019843">
    <property type="term" value="F:rRNA binding"/>
    <property type="evidence" value="ECO:0007669"/>
    <property type="project" value="UniProtKB-UniRule"/>
</dbReference>
<dbReference type="InterPro" id="IPR012340">
    <property type="entry name" value="NA-bd_OB-fold"/>
</dbReference>
<evidence type="ECO:0000256" key="4">
    <source>
        <dbReference type="ARBA" id="ARBA00023274"/>
    </source>
</evidence>
<dbReference type="PROSITE" id="PS00055">
    <property type="entry name" value="RIBOSOMAL_S12"/>
    <property type="match status" value="1"/>
</dbReference>
<comment type="similarity">
    <text evidence="2 7">Belongs to the universal ribosomal protein uS12 family.</text>
</comment>
<dbReference type="PANTHER" id="PTHR11652">
    <property type="entry name" value="30S RIBOSOMAL PROTEIN S12 FAMILY MEMBER"/>
    <property type="match status" value="1"/>
</dbReference>